<protein>
    <recommendedName>
        <fullName evidence="3">Terminase</fullName>
    </recommendedName>
</protein>
<name>A0A1Q8QJV4_9FIRM</name>
<reference evidence="1 2" key="1">
    <citation type="submission" date="2016-09" db="EMBL/GenBank/DDBJ databases">
        <title>Complete genome of Desulfosporosinus sp. OL.</title>
        <authorList>
            <person name="Mardanov A."/>
            <person name="Beletsky A."/>
            <person name="Panova A."/>
            <person name="Karnachuk O."/>
            <person name="Ravin N."/>
        </authorList>
    </citation>
    <scope>NUCLEOTIDE SEQUENCE [LARGE SCALE GENOMIC DNA]</scope>
    <source>
        <strain evidence="1 2">OL</strain>
    </source>
</reference>
<dbReference type="RefSeq" id="WP_235838941.1">
    <property type="nucleotide sequence ID" value="NZ_MLBF01000056.1"/>
</dbReference>
<accession>A0A1Q8QJV4</accession>
<dbReference type="AlphaFoldDB" id="A0A1Q8QJV4"/>
<evidence type="ECO:0000313" key="2">
    <source>
        <dbReference type="Proteomes" id="UP000186102"/>
    </source>
</evidence>
<dbReference type="Proteomes" id="UP000186102">
    <property type="component" value="Unassembled WGS sequence"/>
</dbReference>
<dbReference type="EMBL" id="MLBF01000056">
    <property type="protein sequence ID" value="OLN27538.1"/>
    <property type="molecule type" value="Genomic_DNA"/>
</dbReference>
<comment type="caution">
    <text evidence="1">The sequence shown here is derived from an EMBL/GenBank/DDBJ whole genome shotgun (WGS) entry which is preliminary data.</text>
</comment>
<dbReference type="STRING" id="1888891.DSOL_4510"/>
<keyword evidence="2" id="KW-1185">Reference proteome</keyword>
<sequence length="509" mass="58639">MAKQTITPMTPPPLQSDEQDRQLLYEYIFKQFIASGATPIEATTSTENLMIKHSSNLFGIDGLAHYIGSLSIPFFCKYFLQDTFVPSPTNVARELSDIHIEIWEELDNMFLKDEYDKIEVIWPRGCAKTTIVDFALSVWLHAYKKSTYTLVCGRTESDATEFLAQTRQAFEENVYILQAFGALVQPSKFIVNKLELELANKTKIQAFSSTSSMRGKKYNGNRPNVIIADDFQGKSDVITQESRDKKYNTFIEDSGYAGDKAVFRKKVKIKQATKFIVCGTILHRDCFMSRLLLNKDYKRIIKRVVDFDVDEYFHEGLWEEFRLIYFDSKLQDSASHAKEFFYQNESQMKFATIWEDKFDPLDLALDYYNNPSAFKQEMMNDASKIGDKWFKSNRTESPSEIESHTFTKTMLCVDPASTDTTKSDSFGFLVGSMADNGFKYVRKAELLKIDARTAFDKYIQHIVDLLMNYPDISTVYIEKNTFNGSDANRLEEFIGKIPMLRARNVVILC</sequence>
<organism evidence="1 2">
    <name type="scientific">Desulfosporosinus metallidurans</name>
    <dbReference type="NCBI Taxonomy" id="1888891"/>
    <lineage>
        <taxon>Bacteria</taxon>
        <taxon>Bacillati</taxon>
        <taxon>Bacillota</taxon>
        <taxon>Clostridia</taxon>
        <taxon>Eubacteriales</taxon>
        <taxon>Desulfitobacteriaceae</taxon>
        <taxon>Desulfosporosinus</taxon>
    </lineage>
</organism>
<gene>
    <name evidence="1" type="ORF">DSOL_4510</name>
</gene>
<proteinExistence type="predicted"/>
<evidence type="ECO:0000313" key="1">
    <source>
        <dbReference type="EMBL" id="OLN27538.1"/>
    </source>
</evidence>
<dbReference type="Gene3D" id="3.40.50.300">
    <property type="entry name" value="P-loop containing nucleotide triphosphate hydrolases"/>
    <property type="match status" value="1"/>
</dbReference>
<dbReference type="InterPro" id="IPR027417">
    <property type="entry name" value="P-loop_NTPase"/>
</dbReference>
<evidence type="ECO:0008006" key="3">
    <source>
        <dbReference type="Google" id="ProtNLM"/>
    </source>
</evidence>